<evidence type="ECO:0000313" key="3">
    <source>
        <dbReference type="Proteomes" id="UP000000740"/>
    </source>
</evidence>
<keyword evidence="1" id="KW-1133">Transmembrane helix</keyword>
<dbReference type="HOGENOM" id="CLU_2856990_0_0_2"/>
<protein>
    <submittedName>
        <fullName evidence="2">Uncharacterized protein</fullName>
    </submittedName>
</protein>
<dbReference type="RefSeq" id="WP_012659460.1">
    <property type="nucleotide sequence ID" value="NC_012029.1"/>
</dbReference>
<dbReference type="GeneID" id="7402143"/>
<evidence type="ECO:0000313" key="2">
    <source>
        <dbReference type="EMBL" id="ACM55819.1"/>
    </source>
</evidence>
<dbReference type="KEGG" id="hla:Hlac_0214"/>
<reference evidence="2 3" key="1">
    <citation type="journal article" date="2016" name="Stand. Genomic Sci.">
        <title>Complete genome sequence of the Antarctic Halorubrum lacusprofundi type strain ACAM 34.</title>
        <authorList>
            <person name="Anderson I.J."/>
            <person name="DasSarma P."/>
            <person name="Lucas S."/>
            <person name="Copeland A."/>
            <person name="Lapidus A."/>
            <person name="Del Rio T.G."/>
            <person name="Tice H."/>
            <person name="Dalin E."/>
            <person name="Bruce D.C."/>
            <person name="Goodwin L."/>
            <person name="Pitluck S."/>
            <person name="Sims D."/>
            <person name="Brettin T.S."/>
            <person name="Detter J.C."/>
            <person name="Han C.S."/>
            <person name="Larimer F."/>
            <person name="Hauser L."/>
            <person name="Land M."/>
            <person name="Ivanova N."/>
            <person name="Richardson P."/>
            <person name="Cavicchioli R."/>
            <person name="DasSarma S."/>
            <person name="Woese C.R."/>
            <person name="Kyrpides N.C."/>
        </authorList>
    </citation>
    <scope>NUCLEOTIDE SEQUENCE [LARGE SCALE GENOMIC DNA]</scope>
    <source>
        <strain evidence="3">ATCC 49239 / DSM 5036 / JCM 8891 / ACAM 34</strain>
    </source>
</reference>
<keyword evidence="1" id="KW-0472">Membrane</keyword>
<accession>B9LRJ6</accession>
<gene>
    <name evidence="2" type="ordered locus">Hlac_0214</name>
</gene>
<proteinExistence type="predicted"/>
<evidence type="ECO:0000256" key="1">
    <source>
        <dbReference type="SAM" id="Phobius"/>
    </source>
</evidence>
<feature type="transmembrane region" description="Helical" evidence="1">
    <location>
        <begin position="37"/>
        <end position="59"/>
    </location>
</feature>
<keyword evidence="1" id="KW-0812">Transmembrane</keyword>
<keyword evidence="3" id="KW-1185">Reference proteome</keyword>
<dbReference type="AlphaFoldDB" id="B9LRJ6"/>
<name>B9LRJ6_HALLT</name>
<sequence>MTQSRFRTAFFAAIMALPTVASTEAAGAAPIEEPNLFSLTTLGAVIGAFLIALLIVAAVRHADR</sequence>
<dbReference type="Proteomes" id="UP000000740">
    <property type="component" value="Chromosome 1"/>
</dbReference>
<organism evidence="2 3">
    <name type="scientific">Halorubrum lacusprofundi (strain ATCC 49239 / DSM 5036 / JCM 8891 / ACAM 34)</name>
    <dbReference type="NCBI Taxonomy" id="416348"/>
    <lineage>
        <taxon>Archaea</taxon>
        <taxon>Methanobacteriati</taxon>
        <taxon>Methanobacteriota</taxon>
        <taxon>Stenosarchaea group</taxon>
        <taxon>Halobacteria</taxon>
        <taxon>Halobacteriales</taxon>
        <taxon>Haloferacaceae</taxon>
        <taxon>Halorubrum</taxon>
    </lineage>
</organism>
<dbReference type="EMBL" id="CP001365">
    <property type="protein sequence ID" value="ACM55819.1"/>
    <property type="molecule type" value="Genomic_DNA"/>
</dbReference>